<keyword evidence="8" id="KW-0378">Hydrolase</keyword>
<dbReference type="SUPFAM" id="SSF56399">
    <property type="entry name" value="ADP-ribosylation"/>
    <property type="match status" value="1"/>
</dbReference>
<dbReference type="Gene3D" id="3.30.470.20">
    <property type="entry name" value="ATP-grasp fold, B domain"/>
    <property type="match status" value="1"/>
</dbReference>
<dbReference type="EMBL" id="JAKKPZ010001030">
    <property type="protein sequence ID" value="KAI1690976.1"/>
    <property type="molecule type" value="Genomic_DNA"/>
</dbReference>
<dbReference type="Gene3D" id="3.30.200.20">
    <property type="entry name" value="Phosphorylase Kinase, domain 1"/>
    <property type="match status" value="1"/>
</dbReference>
<dbReference type="GO" id="GO:0000215">
    <property type="term" value="F:tRNA 2'-phosphotransferase activity"/>
    <property type="evidence" value="ECO:0007669"/>
    <property type="project" value="UniProtKB-EC"/>
</dbReference>
<keyword evidence="7" id="KW-0658">Purine biosynthesis</keyword>
<keyword evidence="6" id="KW-0547">Nucleotide-binding</keyword>
<comment type="similarity">
    <text evidence="3">Belongs to the SAICAR synthetase family.</text>
</comment>
<dbReference type="InterPro" id="IPR033934">
    <property type="entry name" value="SAICAR_synt_PurC"/>
</dbReference>
<dbReference type="Pfam" id="PF01885">
    <property type="entry name" value="PTS_2-RNA"/>
    <property type="match status" value="1"/>
</dbReference>
<dbReference type="Pfam" id="PF13507">
    <property type="entry name" value="GATase_5"/>
    <property type="match status" value="2"/>
</dbReference>
<dbReference type="Pfam" id="PF01259">
    <property type="entry name" value="SAICAR_synt"/>
    <property type="match status" value="1"/>
</dbReference>
<dbReference type="Gene3D" id="1.10.10.970">
    <property type="entry name" value="RNA 2'-phosphotransferase, Tpt1/KptA family, N-terminal domain"/>
    <property type="match status" value="1"/>
</dbReference>
<dbReference type="PANTHER" id="PTHR47552">
    <property type="entry name" value="PHOSPHORIBOSYLFORMYLGLYCINAMIDINE SYNTHASE SUBUNIT PURQ"/>
    <property type="match status" value="1"/>
</dbReference>
<dbReference type="FunFam" id="3.30.470.20:FF:000006">
    <property type="entry name" value="Phosphoribosylaminoimidazole-succinocarboxamide synthase"/>
    <property type="match status" value="1"/>
</dbReference>
<comment type="caution">
    <text evidence="15">The sequence shown here is derived from an EMBL/GenBank/DDBJ whole genome shotgun (WGS) entry which is preliminary data.</text>
</comment>
<evidence type="ECO:0000256" key="6">
    <source>
        <dbReference type="ARBA" id="ARBA00022741"/>
    </source>
</evidence>
<dbReference type="PROSITE" id="PS01057">
    <property type="entry name" value="SAICAR_SYNTHETASE_1"/>
    <property type="match status" value="1"/>
</dbReference>
<dbReference type="CDD" id="cd01415">
    <property type="entry name" value="SAICAR_synt_PurC"/>
    <property type="match status" value="1"/>
</dbReference>
<comment type="function">
    <text evidence="1">Catalyzes the last step of tRNA splicing, the transfer of the splice junction 2'-phosphate from ligated tRNA to NAD to produce ADP-ribose 1''-2'' cyclic phosphate.</text>
</comment>
<evidence type="ECO:0000256" key="9">
    <source>
        <dbReference type="ARBA" id="ARBA00022840"/>
    </source>
</evidence>
<name>A0AAD4MF79_9BILA</name>
<evidence type="ECO:0000313" key="16">
    <source>
        <dbReference type="Proteomes" id="UP001201812"/>
    </source>
</evidence>
<dbReference type="AlphaFoldDB" id="A0AAD4MF79"/>
<evidence type="ECO:0000256" key="3">
    <source>
        <dbReference type="ARBA" id="ARBA00010190"/>
    </source>
</evidence>
<evidence type="ECO:0000259" key="14">
    <source>
        <dbReference type="Pfam" id="PF01259"/>
    </source>
</evidence>
<evidence type="ECO:0000256" key="8">
    <source>
        <dbReference type="ARBA" id="ARBA00022801"/>
    </source>
</evidence>
<dbReference type="Gene3D" id="3.40.50.880">
    <property type="match status" value="1"/>
</dbReference>
<comment type="catalytic activity">
    <reaction evidence="12">
        <text>5-amino-1-(5-phospho-D-ribosyl)imidazole-4-carboxylate + L-aspartate + ATP = (2S)-2-[5-amino-1-(5-phospho-beta-D-ribosyl)imidazole-4-carboxamido]succinate + ADP + phosphate + 2 H(+)</text>
        <dbReference type="Rhea" id="RHEA:22628"/>
        <dbReference type="ChEBI" id="CHEBI:15378"/>
        <dbReference type="ChEBI" id="CHEBI:29991"/>
        <dbReference type="ChEBI" id="CHEBI:30616"/>
        <dbReference type="ChEBI" id="CHEBI:43474"/>
        <dbReference type="ChEBI" id="CHEBI:58443"/>
        <dbReference type="ChEBI" id="CHEBI:77657"/>
        <dbReference type="ChEBI" id="CHEBI:456216"/>
        <dbReference type="EC" id="6.3.2.6"/>
    </reaction>
</comment>
<dbReference type="PANTHER" id="PTHR47552:SF1">
    <property type="entry name" value="PHOSPHORIBOSYLFORMYLGLYCINAMIDINE SYNTHASE SUBUNIT PURQ"/>
    <property type="match status" value="1"/>
</dbReference>
<keyword evidence="5" id="KW-0436">Ligase</keyword>
<dbReference type="GO" id="GO:0004642">
    <property type="term" value="F:phosphoribosylformylglycinamidine synthase activity"/>
    <property type="evidence" value="ECO:0007669"/>
    <property type="project" value="InterPro"/>
</dbReference>
<dbReference type="GO" id="GO:0016787">
    <property type="term" value="F:hydrolase activity"/>
    <property type="evidence" value="ECO:0007669"/>
    <property type="project" value="UniProtKB-KW"/>
</dbReference>
<reference evidence="15" key="1">
    <citation type="submission" date="2022-01" db="EMBL/GenBank/DDBJ databases">
        <title>Genome Sequence Resource for Two Populations of Ditylenchus destructor, the Migratory Endoparasitic Phytonematode.</title>
        <authorList>
            <person name="Zhang H."/>
            <person name="Lin R."/>
            <person name="Xie B."/>
        </authorList>
    </citation>
    <scope>NUCLEOTIDE SEQUENCE</scope>
    <source>
        <strain evidence="15">BazhouSP</strain>
    </source>
</reference>
<dbReference type="GO" id="GO:0004639">
    <property type="term" value="F:phosphoribosylaminoimidazolesuccinocarboxamide synthase activity"/>
    <property type="evidence" value="ECO:0007669"/>
    <property type="project" value="UniProtKB-EC"/>
</dbReference>
<evidence type="ECO:0000313" key="15">
    <source>
        <dbReference type="EMBL" id="KAI1690976.1"/>
    </source>
</evidence>
<dbReference type="InterPro" id="IPR042081">
    <property type="entry name" value="RNA_2'-PTrans_C"/>
</dbReference>
<evidence type="ECO:0000256" key="10">
    <source>
        <dbReference type="ARBA" id="ARBA00022962"/>
    </source>
</evidence>
<keyword evidence="4" id="KW-0963">Cytoplasm</keyword>
<proteinExistence type="inferred from homology"/>
<keyword evidence="10" id="KW-0315">Glutamine amidotransferase</keyword>
<evidence type="ECO:0000256" key="11">
    <source>
        <dbReference type="ARBA" id="ARBA00047949"/>
    </source>
</evidence>
<organism evidence="15 16">
    <name type="scientific">Ditylenchus destructor</name>
    <dbReference type="NCBI Taxonomy" id="166010"/>
    <lineage>
        <taxon>Eukaryota</taxon>
        <taxon>Metazoa</taxon>
        <taxon>Ecdysozoa</taxon>
        <taxon>Nematoda</taxon>
        <taxon>Chromadorea</taxon>
        <taxon>Rhabditida</taxon>
        <taxon>Tylenchina</taxon>
        <taxon>Tylenchomorpha</taxon>
        <taxon>Sphaerularioidea</taxon>
        <taxon>Anguinidae</taxon>
        <taxon>Anguininae</taxon>
        <taxon>Ditylenchus</taxon>
    </lineage>
</organism>
<dbReference type="HAMAP" id="MF_00137">
    <property type="entry name" value="SAICAR_synth"/>
    <property type="match status" value="1"/>
</dbReference>
<gene>
    <name evidence="15" type="ORF">DdX_22187</name>
</gene>
<dbReference type="InterPro" id="IPR010075">
    <property type="entry name" value="PRibForGlyAmidine_synth_PurQ"/>
</dbReference>
<evidence type="ECO:0000256" key="1">
    <source>
        <dbReference type="ARBA" id="ARBA00003343"/>
    </source>
</evidence>
<comment type="pathway">
    <text evidence="2">Purine metabolism; IMP biosynthesis via de novo pathway; 5-amino-1-(5-phospho-D-ribosyl)imidazole-4-carboxamide from 5-amino-1-(5-phospho-D-ribosyl)imidazole-4-carboxylate: step 1/2.</text>
</comment>
<dbReference type="GO" id="GO:0005524">
    <property type="term" value="F:ATP binding"/>
    <property type="evidence" value="ECO:0007669"/>
    <property type="project" value="UniProtKB-KW"/>
</dbReference>
<dbReference type="InterPro" id="IPR018236">
    <property type="entry name" value="SAICAR_synthetase_CS"/>
</dbReference>
<evidence type="ECO:0000256" key="2">
    <source>
        <dbReference type="ARBA" id="ARBA00004672"/>
    </source>
</evidence>
<sequence length="688" mass="77049">MTGSRFLLWHPAMAGIPSKEALADCEFASYPLWGRPHTIHLRYPVSAKTENNTNDRRRRIYEGKAKILYEGPEPGTLIQFFKDDATAFNKKKHEVIDGKGVLNNRICEYIFSHLNKIGIPTHFIRRLNMREQLIKEVEMIPLEIVVRNVAAGSLSKRLGIEEGVVLPRSIIEFYYKSDALEDPMVSEEHITAFGWANPAELDDIMALAIRVNDFMTGLFLGVGIQLVDFKIECGRLFEGDMMRIILADEISPDSCRLWDVETREKMDKDRFRRDMGGLLEAYSEVARRLGIINENEPVRGTGPVLVKHRQEQGRGGAESHVRKAPRQHDRNLEIHELRAEHAPHEAGLVLDSEGWVSFDDLKKVIFDRFDVTEADILEVIESNPKKRFTLLDHRIRYFTEHRSKAAGNPRFWAEEDAASSRSSLTDVETAKIVATRRKGDYIILEIDAARMHAEGHSFFVSDNGVWLTITFQACIFRLSRNSIMKSAVVQLPGLNRDRDMIAALTKISGHAPVTVWQTETEIPDVDLIVIPGGFSYGDYLRCGAIAARMPIMQAIKDKADKGVKPECCRCADAQCLAEVRLPRSEAGGRQRRNGIHQRLCQGPGHPQPGCASRRQLFRRAGDAEGNRGNGQVVFRYAEGTNPNGSVNDIAGVINAKGNVLGMMPHPENLIEAAHGGNDGRASSPPHSA</sequence>
<evidence type="ECO:0000256" key="12">
    <source>
        <dbReference type="ARBA" id="ARBA00048475"/>
    </source>
</evidence>
<dbReference type="InterPro" id="IPR001636">
    <property type="entry name" value="SAICAR_synth"/>
</dbReference>
<dbReference type="GO" id="GO:0006189">
    <property type="term" value="P:'de novo' IMP biosynthetic process"/>
    <property type="evidence" value="ECO:0007669"/>
    <property type="project" value="InterPro"/>
</dbReference>
<dbReference type="SMART" id="SM01211">
    <property type="entry name" value="GATase_5"/>
    <property type="match status" value="1"/>
</dbReference>
<dbReference type="InterPro" id="IPR028923">
    <property type="entry name" value="SAICAR_synt/ADE2_N"/>
</dbReference>
<dbReference type="SUPFAM" id="SSF56104">
    <property type="entry name" value="SAICAR synthase-like"/>
    <property type="match status" value="1"/>
</dbReference>
<dbReference type="SUPFAM" id="SSF52317">
    <property type="entry name" value="Class I glutamine amidotransferase-like"/>
    <property type="match status" value="1"/>
</dbReference>
<evidence type="ECO:0000256" key="4">
    <source>
        <dbReference type="ARBA" id="ARBA00022490"/>
    </source>
</evidence>
<dbReference type="Gene3D" id="3.20.170.30">
    <property type="match status" value="1"/>
</dbReference>
<feature type="domain" description="SAICAR synthetase/ADE2 N-terminal" evidence="14">
    <location>
        <begin position="60"/>
        <end position="288"/>
    </location>
</feature>
<dbReference type="InterPro" id="IPR002745">
    <property type="entry name" value="Ptrans_KptA/Tpt1"/>
</dbReference>
<feature type="region of interest" description="Disordered" evidence="13">
    <location>
        <begin position="669"/>
        <end position="688"/>
    </location>
</feature>
<keyword evidence="9" id="KW-0067">ATP-binding</keyword>
<keyword evidence="16" id="KW-1185">Reference proteome</keyword>
<dbReference type="PROSITE" id="PS51273">
    <property type="entry name" value="GATASE_TYPE_1"/>
    <property type="match status" value="1"/>
</dbReference>
<evidence type="ECO:0000256" key="13">
    <source>
        <dbReference type="SAM" id="MobiDB-lite"/>
    </source>
</evidence>
<dbReference type="Proteomes" id="UP001201812">
    <property type="component" value="Unassembled WGS sequence"/>
</dbReference>
<dbReference type="NCBIfam" id="TIGR00081">
    <property type="entry name" value="purC"/>
    <property type="match status" value="1"/>
</dbReference>
<accession>A0AAD4MF79</accession>
<dbReference type="InterPro" id="IPR029062">
    <property type="entry name" value="Class_I_gatase-like"/>
</dbReference>
<evidence type="ECO:0000256" key="7">
    <source>
        <dbReference type="ARBA" id="ARBA00022755"/>
    </source>
</evidence>
<dbReference type="InterPro" id="IPR042080">
    <property type="entry name" value="RNA_2'-PTrans_N"/>
</dbReference>
<comment type="catalytic activity">
    <reaction evidence="11">
        <text>2'-phospho-[ligated tRNA] + NAD(+) = mature tRNA + ADP-alpha-D-ribose 1'',2''-cyclic phosphate + nicotinamide</text>
        <dbReference type="Rhea" id="RHEA:23324"/>
        <dbReference type="Rhea" id="RHEA-COMP:11106"/>
        <dbReference type="Rhea" id="RHEA-COMP:11107"/>
        <dbReference type="ChEBI" id="CHEBI:17154"/>
        <dbReference type="ChEBI" id="CHEBI:57540"/>
        <dbReference type="ChEBI" id="CHEBI:76596"/>
        <dbReference type="ChEBI" id="CHEBI:82883"/>
        <dbReference type="ChEBI" id="CHEBI:85027"/>
        <dbReference type="EC" id="2.7.1.160"/>
    </reaction>
</comment>
<evidence type="ECO:0000256" key="5">
    <source>
        <dbReference type="ARBA" id="ARBA00022598"/>
    </source>
</evidence>
<protein>
    <submittedName>
        <fullName evidence="15">SAICAR synthetase domain-containing protein</fullName>
    </submittedName>
</protein>